<proteinExistence type="predicted"/>
<reference evidence="1 2" key="1">
    <citation type="journal article" date="2019" name="Nat. Ecol. Evol.">
        <title>Megaphylogeny resolves global patterns of mushroom evolution.</title>
        <authorList>
            <person name="Varga T."/>
            <person name="Krizsan K."/>
            <person name="Foldi C."/>
            <person name="Dima B."/>
            <person name="Sanchez-Garcia M."/>
            <person name="Sanchez-Ramirez S."/>
            <person name="Szollosi G.J."/>
            <person name="Szarkandi J.G."/>
            <person name="Papp V."/>
            <person name="Albert L."/>
            <person name="Andreopoulos W."/>
            <person name="Angelini C."/>
            <person name="Antonin V."/>
            <person name="Barry K.W."/>
            <person name="Bougher N.L."/>
            <person name="Buchanan P."/>
            <person name="Buyck B."/>
            <person name="Bense V."/>
            <person name="Catcheside P."/>
            <person name="Chovatia M."/>
            <person name="Cooper J."/>
            <person name="Damon W."/>
            <person name="Desjardin D."/>
            <person name="Finy P."/>
            <person name="Geml J."/>
            <person name="Haridas S."/>
            <person name="Hughes K."/>
            <person name="Justo A."/>
            <person name="Karasinski D."/>
            <person name="Kautmanova I."/>
            <person name="Kiss B."/>
            <person name="Kocsube S."/>
            <person name="Kotiranta H."/>
            <person name="LaButti K.M."/>
            <person name="Lechner B.E."/>
            <person name="Liimatainen K."/>
            <person name="Lipzen A."/>
            <person name="Lukacs Z."/>
            <person name="Mihaltcheva S."/>
            <person name="Morgado L.N."/>
            <person name="Niskanen T."/>
            <person name="Noordeloos M.E."/>
            <person name="Ohm R.A."/>
            <person name="Ortiz-Santana B."/>
            <person name="Ovrebo C."/>
            <person name="Racz N."/>
            <person name="Riley R."/>
            <person name="Savchenko A."/>
            <person name="Shiryaev A."/>
            <person name="Soop K."/>
            <person name="Spirin V."/>
            <person name="Szebenyi C."/>
            <person name="Tomsovsky M."/>
            <person name="Tulloss R.E."/>
            <person name="Uehling J."/>
            <person name="Grigoriev I.V."/>
            <person name="Vagvolgyi C."/>
            <person name="Papp T."/>
            <person name="Martin F.M."/>
            <person name="Miettinen O."/>
            <person name="Hibbett D.S."/>
            <person name="Nagy L.G."/>
        </authorList>
    </citation>
    <scope>NUCLEOTIDE SEQUENCE [LARGE SCALE GENOMIC DNA]</scope>
    <source>
        <strain evidence="1 2">NL-1719</strain>
    </source>
</reference>
<name>A0ACD3A0I1_9AGAR</name>
<protein>
    <submittedName>
        <fullName evidence="1">Uncharacterized protein</fullName>
    </submittedName>
</protein>
<dbReference type="EMBL" id="ML209091">
    <property type="protein sequence ID" value="TFK59066.1"/>
    <property type="molecule type" value="Genomic_DNA"/>
</dbReference>
<gene>
    <name evidence="1" type="ORF">BDN72DRAFT_865452</name>
</gene>
<evidence type="ECO:0000313" key="2">
    <source>
        <dbReference type="Proteomes" id="UP000308600"/>
    </source>
</evidence>
<organism evidence="1 2">
    <name type="scientific">Pluteus cervinus</name>
    <dbReference type="NCBI Taxonomy" id="181527"/>
    <lineage>
        <taxon>Eukaryota</taxon>
        <taxon>Fungi</taxon>
        <taxon>Dikarya</taxon>
        <taxon>Basidiomycota</taxon>
        <taxon>Agaricomycotina</taxon>
        <taxon>Agaricomycetes</taxon>
        <taxon>Agaricomycetidae</taxon>
        <taxon>Agaricales</taxon>
        <taxon>Pluteineae</taxon>
        <taxon>Pluteaceae</taxon>
        <taxon>Pluteus</taxon>
    </lineage>
</organism>
<sequence length="650" mass="73283">MPSAGFDDHELLSTTIEKLLRHLNKTIDPPPDLFHWPRRIAGHAPDVPEDLFSMEICKIVTLHLGCALRDPDFVEEKDPLSTDPDDVDPSFLFTSNAIRFDVRLVEGLIQAEDKTRLEQFRDVLVEIQICTVSSNRYKQVETFRALHPSYTFMADTLRVVLQHITHTFEFNPSPMVASRAKTVESYAEKIERRNKSYVDPSSEVTDFCGGRIITYTTGQLQTACDLVEKVFAVDWEDSDQNHPRTDRRSIGTKEFGYRAVHYVVIFDVARMTQTLPSDLVDEDVGRRLKGLQNARAEIQITTILAHAWGEITHSTSYKSSFTIPKELDREYAAISASLEQADKEFAEVQKDLMDYANTYGSHMSGEEHLRSFRLHYHLAGQDPTNSDLALITAKLANGLGKWKEAITILGPHSERDDPSLLCELGVALCQTSRPGSLDYAAGQHHLERAYVISPRNTYILLSLAETYDTDAKGDHITRGKYLQIAYEADPADPAVLCEYLQWQLFPSPISADPIISLMRPVILDAIARCDAQAKAGLNVPWAYYRKAFFHLLLGDTRDGDDSLAAYAEVLASKDERAIKACIRTLIQATKHLKSFKSVDGVEVLLLALQTVYNNANLEAKQHLKALLDDPQRHIPEPDSIGNWEEEWIIV</sequence>
<accession>A0ACD3A0I1</accession>
<keyword evidence="2" id="KW-1185">Reference proteome</keyword>
<evidence type="ECO:0000313" key="1">
    <source>
        <dbReference type="EMBL" id="TFK59066.1"/>
    </source>
</evidence>
<dbReference type="Proteomes" id="UP000308600">
    <property type="component" value="Unassembled WGS sequence"/>
</dbReference>